<dbReference type="EMBL" id="JARYMX010000002">
    <property type="protein sequence ID" value="KAJ9560958.1"/>
    <property type="molecule type" value="Genomic_DNA"/>
</dbReference>
<protein>
    <recommendedName>
        <fullName evidence="6">Reverse transcriptase Ty1/copia-type domain-containing protein</fullName>
    </recommendedName>
</protein>
<sequence length="1023" mass="114358">MSSKNTNQITAATHLTTKLTATNFPVWRKHVESTLIWLELEDFIGESAPPPRQIDDKDGKKSNPEYLPWYRKDQMVLSAILGSCSDQIQPLISSATTAREAWERLNASFASSSRSRIISLKSKLVKNPKGTRSIAEFLQDMRSIADDLALAQSPVTEEDLMVHVLSQLGDEYNTIAAVIKVRDNPLSFAELFDKLQDYERALKDHSSAAEPSLTTANYTSRQQNQSNRPTNSSRFSGNRNNCPNTSQWPNSNNNNNNGRAQWNNSSGNRNNQQNSFCQYCNIPGHHTRDCRKLARFLRENNVTVHSSPTANVTTVGSTPPTWLFDTGASDHVTSDRTNLHNVSEYGGPDEISLGDVYLINRFPTSILSHKSPFECLFGQSPNYSKLKPFGCLCYPWLRPYTTSKLQPGSSPCLFLGYSSSKSTYKCYDPTTCRLYHSRHVEFIANHFPSLRLSSTFVLPTPNDFLKPTSTRSEEHSSNPTPFPAFSSSSPLSSSPPSSPTSAETTTNPLFTSLSPPSSTTSHSPSDTPPASTISPLPNLSSSQSLSPPSLSTTSSPSSTTEPTSPPFRRTRKPNTKYFNPSFVNLTSRHPIPPSIEPHTYNQALKDPHWRHAMDQEFNALMKNGTWELVPPSHPPIGCKWIFRIKRDPDGTIAKYKARLVVKGYLQQYGKDYFDTFSPVSKPVTIRTVLSIALYNRWPLRQLDVNNVFLHGTLHEEVYMIQPPGFVHPQFPTHICKLKKSLYGLKQAPRMWYIELTTFLLSLGFGKSRADPSLFIYNQGGILAYLIVNVDDLVLTGNNNSFLDYFVLTLANRFSIKDLGPLHHFLGIEVVSTPTGLFLSQHHHIQDLLTTFHMDGAKKMTLTALDGTANIDPTPYRKLVGGLQYLAFTRPDISFAVNKLSQFMHSPTETHWQALKQVLRYLKGTIYHGLFLTRGSSMDLKAFSDSDWGGLECGGRSTTAYLLYLGSNVISWRSARQKSISRSSTEAEYKALANATFEVSWVQNLLHDLGVATKSPPTLYCDNT</sequence>
<dbReference type="SUPFAM" id="SSF56672">
    <property type="entry name" value="DNA/RNA polymerases"/>
    <property type="match status" value="1"/>
</dbReference>
<keyword evidence="5" id="KW-1185">Reference proteome</keyword>
<feature type="domain" description="Reverse transcriptase Ty1/copia-type" evidence="2">
    <location>
        <begin position="624"/>
        <end position="860"/>
    </location>
</feature>
<dbReference type="PANTHER" id="PTHR47481:SF43">
    <property type="entry name" value="RETROTRANSPOSON COPIA-LIKE N-TERMINAL DOMAIN-CONTAINING PROTEIN"/>
    <property type="match status" value="1"/>
</dbReference>
<evidence type="ECO:0000313" key="4">
    <source>
        <dbReference type="EMBL" id="KAJ9560958.1"/>
    </source>
</evidence>
<dbReference type="Proteomes" id="UP001172457">
    <property type="component" value="Chromosome 2"/>
</dbReference>
<evidence type="ECO:0008006" key="6">
    <source>
        <dbReference type="Google" id="ProtNLM"/>
    </source>
</evidence>
<dbReference type="InterPro" id="IPR013103">
    <property type="entry name" value="RVT_2"/>
</dbReference>
<dbReference type="PANTHER" id="PTHR47481">
    <property type="match status" value="1"/>
</dbReference>
<dbReference type="GO" id="GO:0003676">
    <property type="term" value="F:nucleic acid binding"/>
    <property type="evidence" value="ECO:0007669"/>
    <property type="project" value="InterPro"/>
</dbReference>
<dbReference type="InterPro" id="IPR043502">
    <property type="entry name" value="DNA/RNA_pol_sf"/>
</dbReference>
<dbReference type="GO" id="GO:0008270">
    <property type="term" value="F:zinc ion binding"/>
    <property type="evidence" value="ECO:0007669"/>
    <property type="project" value="InterPro"/>
</dbReference>
<dbReference type="SUPFAM" id="SSF57756">
    <property type="entry name" value="Retrovirus zinc finger-like domains"/>
    <property type="match status" value="1"/>
</dbReference>
<reference evidence="4" key="1">
    <citation type="submission" date="2023-03" db="EMBL/GenBank/DDBJ databases">
        <title>Chromosome-scale reference genome and RAD-based genetic map of yellow starthistle (Centaurea solstitialis) reveal putative structural variation and QTLs associated with invader traits.</title>
        <authorList>
            <person name="Reatini B."/>
            <person name="Cang F.A."/>
            <person name="Jiang Q."/>
            <person name="Mckibben M.T.W."/>
            <person name="Barker M.S."/>
            <person name="Rieseberg L.H."/>
            <person name="Dlugosch K.M."/>
        </authorList>
    </citation>
    <scope>NUCLEOTIDE SEQUENCE</scope>
    <source>
        <strain evidence="4">CAN-66</strain>
        <tissue evidence="4">Leaf</tissue>
    </source>
</reference>
<feature type="compositionally biased region" description="Low complexity" evidence="1">
    <location>
        <begin position="243"/>
        <end position="269"/>
    </location>
</feature>
<dbReference type="Pfam" id="PF14223">
    <property type="entry name" value="Retrotran_gag_2"/>
    <property type="match status" value="1"/>
</dbReference>
<comment type="caution">
    <text evidence="4">The sequence shown here is derived from an EMBL/GenBank/DDBJ whole genome shotgun (WGS) entry which is preliminary data.</text>
</comment>
<feature type="region of interest" description="Disordered" evidence="1">
    <location>
        <begin position="203"/>
        <end position="269"/>
    </location>
</feature>
<feature type="region of interest" description="Disordered" evidence="1">
    <location>
        <begin position="467"/>
        <end position="583"/>
    </location>
</feature>
<evidence type="ECO:0000259" key="2">
    <source>
        <dbReference type="Pfam" id="PF07727"/>
    </source>
</evidence>
<gene>
    <name evidence="4" type="ORF">OSB04_006118</name>
</gene>
<evidence type="ECO:0000313" key="5">
    <source>
        <dbReference type="Proteomes" id="UP001172457"/>
    </source>
</evidence>
<organism evidence="4 5">
    <name type="scientific">Centaurea solstitialis</name>
    <name type="common">yellow star-thistle</name>
    <dbReference type="NCBI Taxonomy" id="347529"/>
    <lineage>
        <taxon>Eukaryota</taxon>
        <taxon>Viridiplantae</taxon>
        <taxon>Streptophyta</taxon>
        <taxon>Embryophyta</taxon>
        <taxon>Tracheophyta</taxon>
        <taxon>Spermatophyta</taxon>
        <taxon>Magnoliopsida</taxon>
        <taxon>eudicotyledons</taxon>
        <taxon>Gunneridae</taxon>
        <taxon>Pentapetalae</taxon>
        <taxon>asterids</taxon>
        <taxon>campanulids</taxon>
        <taxon>Asterales</taxon>
        <taxon>Asteraceae</taxon>
        <taxon>Carduoideae</taxon>
        <taxon>Cardueae</taxon>
        <taxon>Centaureinae</taxon>
        <taxon>Centaurea</taxon>
    </lineage>
</organism>
<dbReference type="CDD" id="cd09272">
    <property type="entry name" value="RNase_HI_RT_Ty1"/>
    <property type="match status" value="1"/>
</dbReference>
<accession>A0AA38TPW5</accession>
<proteinExistence type="predicted"/>
<dbReference type="AlphaFoldDB" id="A0AA38TPW5"/>
<feature type="domain" description="Retroviral polymerase SH3-like" evidence="3">
    <location>
        <begin position="391"/>
        <end position="449"/>
    </location>
</feature>
<name>A0AA38TPW5_9ASTR</name>
<evidence type="ECO:0000259" key="3">
    <source>
        <dbReference type="Pfam" id="PF25597"/>
    </source>
</evidence>
<feature type="compositionally biased region" description="Low complexity" evidence="1">
    <location>
        <begin position="477"/>
        <end position="562"/>
    </location>
</feature>
<dbReference type="InterPro" id="IPR036875">
    <property type="entry name" value="Znf_CCHC_sf"/>
</dbReference>
<dbReference type="InterPro" id="IPR057670">
    <property type="entry name" value="SH3_retrovirus"/>
</dbReference>
<dbReference type="Pfam" id="PF07727">
    <property type="entry name" value="RVT_2"/>
    <property type="match status" value="1"/>
</dbReference>
<evidence type="ECO:0000256" key="1">
    <source>
        <dbReference type="SAM" id="MobiDB-lite"/>
    </source>
</evidence>
<dbReference type="Pfam" id="PF25597">
    <property type="entry name" value="SH3_retrovirus"/>
    <property type="match status" value="1"/>
</dbReference>
<feature type="compositionally biased region" description="Polar residues" evidence="1">
    <location>
        <begin position="212"/>
        <end position="242"/>
    </location>
</feature>